<dbReference type="InterPro" id="IPR040086">
    <property type="entry name" value="MJ0683-like"/>
</dbReference>
<dbReference type="Proteomes" id="UP000070549">
    <property type="component" value="Unassembled WGS sequence"/>
</dbReference>
<keyword evidence="4" id="KW-0175">Coiled coil</keyword>
<reference evidence="6 7" key="1">
    <citation type="journal article" date="2016" name="Sci. Rep.">
        <title>Metabolic traits of an uncultured archaeal lineage -MSBL1- from brine pools of the Red Sea.</title>
        <authorList>
            <person name="Mwirichia R."/>
            <person name="Alam I."/>
            <person name="Rashid M."/>
            <person name="Vinu M."/>
            <person name="Ba-Alawi W."/>
            <person name="Anthony Kamau A."/>
            <person name="Kamanda Ngugi D."/>
            <person name="Goker M."/>
            <person name="Klenk H.P."/>
            <person name="Bajic V."/>
            <person name="Stingl U."/>
        </authorList>
    </citation>
    <scope>NUCLEOTIDE SEQUENCE [LARGE SCALE GENOMIC DNA]</scope>
    <source>
        <strain evidence="6">SCGC-AAA382A03</strain>
    </source>
</reference>
<dbReference type="SFLD" id="SFLDG01084">
    <property type="entry name" value="Uncharacterised_Radical_SAM_Su"/>
    <property type="match status" value="1"/>
</dbReference>
<organism evidence="6 7">
    <name type="scientific">candidate division MSBL1 archaeon SCGC-AAA382A03</name>
    <dbReference type="NCBI Taxonomy" id="1698278"/>
    <lineage>
        <taxon>Archaea</taxon>
        <taxon>Methanobacteriati</taxon>
        <taxon>Methanobacteriota</taxon>
        <taxon>candidate division MSBL1</taxon>
    </lineage>
</organism>
<dbReference type="InterPro" id="IPR007197">
    <property type="entry name" value="rSAM"/>
</dbReference>
<dbReference type="PANTHER" id="PTHR43432:SF3">
    <property type="entry name" value="SLR0285 PROTEIN"/>
    <property type="match status" value="1"/>
</dbReference>
<evidence type="ECO:0000256" key="3">
    <source>
        <dbReference type="ARBA" id="ARBA00023014"/>
    </source>
</evidence>
<dbReference type="CDD" id="cd01335">
    <property type="entry name" value="Radical_SAM"/>
    <property type="match status" value="1"/>
</dbReference>
<dbReference type="Pfam" id="PF04055">
    <property type="entry name" value="Radical_SAM"/>
    <property type="match status" value="1"/>
</dbReference>
<keyword evidence="7" id="KW-1185">Reference proteome</keyword>
<dbReference type="SFLD" id="SFLDS00029">
    <property type="entry name" value="Radical_SAM"/>
    <property type="match status" value="1"/>
</dbReference>
<keyword evidence="2" id="KW-0408">Iron</keyword>
<dbReference type="Gene3D" id="3.80.30.30">
    <property type="match status" value="1"/>
</dbReference>
<keyword evidence="3" id="KW-0411">Iron-sulfur</keyword>
<dbReference type="GO" id="GO:0003824">
    <property type="term" value="F:catalytic activity"/>
    <property type="evidence" value="ECO:0007669"/>
    <property type="project" value="InterPro"/>
</dbReference>
<accession>A0A133VH66</accession>
<dbReference type="GO" id="GO:0046872">
    <property type="term" value="F:metal ion binding"/>
    <property type="evidence" value="ECO:0007669"/>
    <property type="project" value="UniProtKB-KW"/>
</dbReference>
<proteinExistence type="predicted"/>
<feature type="domain" description="Radical SAM core" evidence="5">
    <location>
        <begin position="24"/>
        <end position="194"/>
    </location>
</feature>
<dbReference type="EMBL" id="LHYC01000001">
    <property type="protein sequence ID" value="KXB05779.1"/>
    <property type="molecule type" value="Genomic_DNA"/>
</dbReference>
<evidence type="ECO:0000256" key="1">
    <source>
        <dbReference type="ARBA" id="ARBA00022723"/>
    </source>
</evidence>
<comment type="caution">
    <text evidence="6">The sequence shown here is derived from an EMBL/GenBank/DDBJ whole genome shotgun (WGS) entry which is preliminary data.</text>
</comment>
<feature type="coiled-coil region" evidence="4">
    <location>
        <begin position="187"/>
        <end position="257"/>
    </location>
</feature>
<evidence type="ECO:0000256" key="2">
    <source>
        <dbReference type="ARBA" id="ARBA00023004"/>
    </source>
</evidence>
<dbReference type="PATRIC" id="fig|1698278.3.peg.114"/>
<keyword evidence="1" id="KW-0479">Metal-binding</keyword>
<evidence type="ECO:0000259" key="5">
    <source>
        <dbReference type="Pfam" id="PF04055"/>
    </source>
</evidence>
<sequence>MIIKEKKCSSIISNSEIYGVDYSINPYTGCEHGCKYCYATFMKRFTDHDESWGEFVDVKINSRQVLENDLMKKNKGSILLSSVTDPYQPLEKKYEITRRILERLSNTKFEVNILTKSKLVTRDLDILKEFKSERISVGFTVNFLDENDKEIWEPGASEILDRIEALAKISRNNIDCYVHVGPYFEGITNLEKILNKTENYIEELQIESINLNKRDKIIMKIIRENYPHLIEDYKKIKENKFSHIQSLEKKVNKLRKERTVPIKLFLE</sequence>
<dbReference type="GO" id="GO:0051536">
    <property type="term" value="F:iron-sulfur cluster binding"/>
    <property type="evidence" value="ECO:0007669"/>
    <property type="project" value="UniProtKB-KW"/>
</dbReference>
<dbReference type="PANTHER" id="PTHR43432">
    <property type="entry name" value="SLR0285 PROTEIN"/>
    <property type="match status" value="1"/>
</dbReference>
<gene>
    <name evidence="6" type="ORF">AKJ49_00065</name>
</gene>
<evidence type="ECO:0000313" key="6">
    <source>
        <dbReference type="EMBL" id="KXB05779.1"/>
    </source>
</evidence>
<name>A0A133VH66_9EURY</name>
<evidence type="ECO:0000256" key="4">
    <source>
        <dbReference type="SAM" id="Coils"/>
    </source>
</evidence>
<evidence type="ECO:0000313" key="7">
    <source>
        <dbReference type="Proteomes" id="UP000070549"/>
    </source>
</evidence>
<dbReference type="AlphaFoldDB" id="A0A133VH66"/>
<protein>
    <recommendedName>
        <fullName evidence="5">Radical SAM core domain-containing protein</fullName>
    </recommendedName>
</protein>